<protein>
    <submittedName>
        <fullName evidence="1">Uncharacterized protein</fullName>
    </submittedName>
</protein>
<keyword evidence="2" id="KW-1185">Reference proteome</keyword>
<comment type="caution">
    <text evidence="1">The sequence shown here is derived from an EMBL/GenBank/DDBJ whole genome shotgun (WGS) entry which is preliminary data.</text>
</comment>
<gene>
    <name evidence="1" type="ORF">Patl1_32179</name>
</gene>
<reference evidence="2" key="1">
    <citation type="journal article" date="2023" name="G3 (Bethesda)">
        <title>Genome assembly and association tests identify interacting loci associated with vigor, precocity, and sex in interspecific pistachio rootstocks.</title>
        <authorList>
            <person name="Palmer W."/>
            <person name="Jacygrad E."/>
            <person name="Sagayaradj S."/>
            <person name="Cavanaugh K."/>
            <person name="Han R."/>
            <person name="Bertier L."/>
            <person name="Beede B."/>
            <person name="Kafkas S."/>
            <person name="Golino D."/>
            <person name="Preece J."/>
            <person name="Michelmore R."/>
        </authorList>
    </citation>
    <scope>NUCLEOTIDE SEQUENCE [LARGE SCALE GENOMIC DNA]</scope>
</reference>
<dbReference type="EMBL" id="CM047905">
    <property type="protein sequence ID" value="KAJ0088241.1"/>
    <property type="molecule type" value="Genomic_DNA"/>
</dbReference>
<proteinExistence type="predicted"/>
<evidence type="ECO:0000313" key="1">
    <source>
        <dbReference type="EMBL" id="KAJ0088241.1"/>
    </source>
</evidence>
<evidence type="ECO:0000313" key="2">
    <source>
        <dbReference type="Proteomes" id="UP001164250"/>
    </source>
</evidence>
<accession>A0ACC1ANI7</accession>
<organism evidence="1 2">
    <name type="scientific">Pistacia atlantica</name>
    <dbReference type="NCBI Taxonomy" id="434234"/>
    <lineage>
        <taxon>Eukaryota</taxon>
        <taxon>Viridiplantae</taxon>
        <taxon>Streptophyta</taxon>
        <taxon>Embryophyta</taxon>
        <taxon>Tracheophyta</taxon>
        <taxon>Spermatophyta</taxon>
        <taxon>Magnoliopsida</taxon>
        <taxon>eudicotyledons</taxon>
        <taxon>Gunneridae</taxon>
        <taxon>Pentapetalae</taxon>
        <taxon>rosids</taxon>
        <taxon>malvids</taxon>
        <taxon>Sapindales</taxon>
        <taxon>Anacardiaceae</taxon>
        <taxon>Pistacia</taxon>
    </lineage>
</organism>
<name>A0ACC1ANI7_9ROSI</name>
<sequence length="51" mass="5530">MVVYRVLVSGWSVGFFYFGLRVNERDEMTGTTAIFNDGSGNGSASSSSLIF</sequence>
<dbReference type="Proteomes" id="UP001164250">
    <property type="component" value="Chromosome 9"/>
</dbReference>